<dbReference type="InterPro" id="IPR025327">
    <property type="entry name" value="DUF4233"/>
</dbReference>
<accession>A0A8J3X3F5</accession>
<evidence type="ECO:0000313" key="3">
    <source>
        <dbReference type="Proteomes" id="UP000599074"/>
    </source>
</evidence>
<protein>
    <recommendedName>
        <fullName evidence="4">DUF4233 domain-containing protein</fullName>
    </recommendedName>
</protein>
<dbReference type="Pfam" id="PF14017">
    <property type="entry name" value="DUF4233"/>
    <property type="match status" value="1"/>
</dbReference>
<comment type="caution">
    <text evidence="2">The sequence shown here is derived from an EMBL/GenBank/DDBJ whole genome shotgun (WGS) entry which is preliminary data.</text>
</comment>
<keyword evidence="3" id="KW-1185">Reference proteome</keyword>
<keyword evidence="1" id="KW-0472">Membrane</keyword>
<keyword evidence="1" id="KW-0812">Transmembrane</keyword>
<dbReference type="Proteomes" id="UP000599074">
    <property type="component" value="Unassembled WGS sequence"/>
</dbReference>
<evidence type="ECO:0000256" key="1">
    <source>
        <dbReference type="SAM" id="Phobius"/>
    </source>
</evidence>
<evidence type="ECO:0000313" key="2">
    <source>
        <dbReference type="EMBL" id="GII22803.1"/>
    </source>
</evidence>
<proteinExistence type="predicted"/>
<feature type="transmembrane region" description="Helical" evidence="1">
    <location>
        <begin position="51"/>
        <end position="70"/>
    </location>
</feature>
<dbReference type="EMBL" id="BOON01000021">
    <property type="protein sequence ID" value="GII22803.1"/>
    <property type="molecule type" value="Genomic_DNA"/>
</dbReference>
<name>A0A8J3X3F5_9ACTN</name>
<sequence>MSESQPQPQPGLRNPAAAVRGAGAGALVTEALVLLLAIAPLAKIGGAVRGTAIVLVVVLAVVAGLLAGLLRHSWAWWAGLVVPVALLAGGVLHWALAALGVVFGLLWAYMLNVRRTVFANRPS</sequence>
<reference evidence="2" key="1">
    <citation type="submission" date="2021-01" db="EMBL/GenBank/DDBJ databases">
        <title>Whole genome shotgun sequence of Planosporangium mesophilum NBRC 109066.</title>
        <authorList>
            <person name="Komaki H."/>
            <person name="Tamura T."/>
        </authorList>
    </citation>
    <scope>NUCLEOTIDE SEQUENCE</scope>
    <source>
        <strain evidence="2">NBRC 109066</strain>
    </source>
</reference>
<evidence type="ECO:0008006" key="4">
    <source>
        <dbReference type="Google" id="ProtNLM"/>
    </source>
</evidence>
<keyword evidence="1" id="KW-1133">Transmembrane helix</keyword>
<feature type="transmembrane region" description="Helical" evidence="1">
    <location>
        <begin position="20"/>
        <end position="39"/>
    </location>
</feature>
<dbReference type="AlphaFoldDB" id="A0A8J3X3F5"/>
<gene>
    <name evidence="2" type="ORF">Pme01_24000</name>
</gene>
<dbReference type="RefSeq" id="WP_168115643.1">
    <property type="nucleotide sequence ID" value="NZ_BOON01000021.1"/>
</dbReference>
<organism evidence="2 3">
    <name type="scientific">Planosporangium mesophilum</name>
    <dbReference type="NCBI Taxonomy" id="689768"/>
    <lineage>
        <taxon>Bacteria</taxon>
        <taxon>Bacillati</taxon>
        <taxon>Actinomycetota</taxon>
        <taxon>Actinomycetes</taxon>
        <taxon>Micromonosporales</taxon>
        <taxon>Micromonosporaceae</taxon>
        <taxon>Planosporangium</taxon>
    </lineage>
</organism>
<feature type="transmembrane region" description="Helical" evidence="1">
    <location>
        <begin position="76"/>
        <end position="109"/>
    </location>
</feature>